<evidence type="ECO:0000313" key="2">
    <source>
        <dbReference type="EMBL" id="AKF16044.1"/>
    </source>
</evidence>
<dbReference type="InterPro" id="IPR038625">
    <property type="entry name" value="R_equi_Vir_sf"/>
</dbReference>
<keyword evidence="1" id="KW-0732">Signal</keyword>
<dbReference type="EMBL" id="KP851975">
    <property type="protein sequence ID" value="AKF16044.1"/>
    <property type="molecule type" value="Genomic_DNA"/>
</dbReference>
<dbReference type="InterPro" id="IPR008810">
    <property type="entry name" value="R_equi_Vir"/>
</dbReference>
<dbReference type="Gene3D" id="2.40.128.480">
    <property type="entry name" value="Rhodococcus equi virulence-associated protein"/>
    <property type="match status" value="1"/>
</dbReference>
<protein>
    <submittedName>
        <fullName evidence="2">Virulence-associated protein VapS</fullName>
    </submittedName>
</protein>
<dbReference type="EMBL" id="KF439868">
    <property type="protein sequence ID" value="AKG90541.1"/>
    <property type="molecule type" value="Genomic_DNA"/>
</dbReference>
<evidence type="ECO:0000313" key="3">
    <source>
        <dbReference type="EMBL" id="AKG90541.1"/>
    </source>
</evidence>
<feature type="chain" id="PRO_5007402918" evidence="1">
    <location>
        <begin position="30"/>
        <end position="174"/>
    </location>
</feature>
<evidence type="ECO:0000256" key="1">
    <source>
        <dbReference type="SAM" id="SignalP"/>
    </source>
</evidence>
<sequence>MSRMGRPSKVATVVAGALCLLPLGGTVRAEVVAPSVRDGLQSAHSKEAEGVTLGGVVVPRPLNTDSDEQYSVHGVVVSAVFYNYVRISVDGGMTFDGEGGGLSTPGGGAFWGTLATSDLQQLYDETVSFECNGVGPYLNIKFYDSYGSILGSVQAGGVSTMIGIGGGNGRWHVV</sequence>
<dbReference type="PIRSF" id="PIRSF009221">
    <property type="entry name" value="R_equi_Vir"/>
    <property type="match status" value="1"/>
</dbReference>
<dbReference type="RefSeq" id="WP_172685875.1">
    <property type="nucleotide sequence ID" value="NZ_AP024182.1"/>
</dbReference>
<dbReference type="AlphaFoldDB" id="A0A0F6WFR3"/>
<gene>
    <name evidence="2" type="ORF">pVAPN2012_vapS</name>
    <name evidence="3" type="ORF">pVAPN_vapS</name>
</gene>
<name>A0A0F6WFR3_RHOHA</name>
<organism evidence="2">
    <name type="scientific">Rhodococcus hoagii</name>
    <name type="common">Corynebacterium equii</name>
    <dbReference type="NCBI Taxonomy" id="43767"/>
    <lineage>
        <taxon>Bacteria</taxon>
        <taxon>Bacillati</taxon>
        <taxon>Actinomycetota</taxon>
        <taxon>Actinomycetes</taxon>
        <taxon>Mycobacteriales</taxon>
        <taxon>Nocardiaceae</taxon>
        <taxon>Prescottella</taxon>
    </lineage>
</organism>
<proteinExistence type="predicted"/>
<keyword evidence="2" id="KW-0614">Plasmid</keyword>
<geneLocation type="plasmid" evidence="3">
    <name>pVAPN1571</name>
</geneLocation>
<dbReference type="Pfam" id="PF05526">
    <property type="entry name" value="R_equi_Vir"/>
    <property type="match status" value="1"/>
</dbReference>
<accession>A0A0F6WFR3</accession>
<geneLocation type="plasmid" evidence="2">
    <name>pVAPN2012</name>
</geneLocation>
<reference evidence="2" key="1">
    <citation type="journal article" date="2015" name="Infect. Immun.">
        <title>An Invertron-Like Linear Plasmid Mediates Intracellular Survival and Virulence in Bovine Isolates of Rhodococcus equi.</title>
        <authorList>
            <person name="Valero-Rello A."/>
            <person name="Hapeshi A."/>
            <person name="Anastasi E."/>
            <person name="Alvarez S."/>
            <person name="Scortti M."/>
            <person name="Meijer W.G."/>
            <person name="MacArthur I."/>
            <person name="Vazquez-Boland J.A."/>
        </authorList>
    </citation>
    <scope>NUCLEOTIDE SEQUENCE</scope>
    <source>
        <strain evidence="3">PAM1571</strain>
        <strain evidence="2">PAM2012</strain>
        <plasmid evidence="3">pVAPN1571</plasmid>
        <plasmid evidence="2">pVAPN2012</plasmid>
    </source>
</reference>
<feature type="signal peptide" evidence="1">
    <location>
        <begin position="1"/>
        <end position="29"/>
    </location>
</feature>